<dbReference type="STRING" id="67331.SAMN04490357_6706"/>
<comment type="similarity">
    <text evidence="1">Belongs to the CdaR family.</text>
</comment>
<evidence type="ECO:0000259" key="3">
    <source>
        <dbReference type="Pfam" id="PF17853"/>
    </source>
</evidence>
<evidence type="ECO:0000256" key="1">
    <source>
        <dbReference type="ARBA" id="ARBA00006754"/>
    </source>
</evidence>
<gene>
    <name evidence="4" type="ORF">SAMN04490357_6706</name>
</gene>
<dbReference type="Pfam" id="PF13556">
    <property type="entry name" value="HTH_30"/>
    <property type="match status" value="1"/>
</dbReference>
<dbReference type="PANTHER" id="PTHR33744">
    <property type="entry name" value="CARBOHYDRATE DIACID REGULATOR"/>
    <property type="match status" value="1"/>
</dbReference>
<dbReference type="InterPro" id="IPR025736">
    <property type="entry name" value="PucR_C-HTH_dom"/>
</dbReference>
<protein>
    <submittedName>
        <fullName evidence="4">PucR C-terminal helix-turn-helix domain-containing protein</fullName>
    </submittedName>
</protein>
<dbReference type="AlphaFoldDB" id="A0A1H5FLH4"/>
<sequence length="416" mass="44834">MAESRLRVRVGSDALQELVEELAMRLRRAVVIDDPLVRLICSSQHFGDEDPVRIRSLLRGRADDEIIRYVLDQGVARWPKPGFIEGSDDLGLLARYCVPLRERGELLGLLMVVVPDRTLTPEETDAVAQAVPAITAQMRADQRAADAEGADMQEMLFSLFGTSEAARATARQRILDDGALPDAPYAVVTVVQVSRSAEPPGHVELALRGALERFLRTRSADGVMAVTPDGAALLQVSDRPLPARELADQATAVREALTAYLDASAAPVLGVGGPADGLAEAWASHGQAVVAARAARRLPPLKGIGAWESLGELAVLLQVPDHALNRSLLPRPLTLLLESPGGRRLEETLACFLDNAGSIPRTAEALQIHRTSLYYRLRQIQEITGLDLDSGGDRLSLHLGLRMHALLGAQTAESTV</sequence>
<dbReference type="Proteomes" id="UP000182375">
    <property type="component" value="Unassembled WGS sequence"/>
</dbReference>
<dbReference type="EMBL" id="FNTD01000004">
    <property type="protein sequence ID" value="SEE03798.1"/>
    <property type="molecule type" value="Genomic_DNA"/>
</dbReference>
<dbReference type="PANTHER" id="PTHR33744:SF17">
    <property type="entry name" value="CONSERVED PROTEIN"/>
    <property type="match status" value="1"/>
</dbReference>
<name>A0A1H5FLH4_9ACTN</name>
<accession>A0A1H5FLH4</accession>
<evidence type="ECO:0000313" key="5">
    <source>
        <dbReference type="Proteomes" id="UP000182375"/>
    </source>
</evidence>
<dbReference type="Gene3D" id="1.10.10.2840">
    <property type="entry name" value="PucR C-terminal helix-turn-helix domain"/>
    <property type="match status" value="1"/>
</dbReference>
<feature type="domain" description="CdaR GGDEF-like" evidence="3">
    <location>
        <begin position="182"/>
        <end position="294"/>
    </location>
</feature>
<evidence type="ECO:0000259" key="2">
    <source>
        <dbReference type="Pfam" id="PF13556"/>
    </source>
</evidence>
<reference evidence="4 5" key="1">
    <citation type="submission" date="2016-10" db="EMBL/GenBank/DDBJ databases">
        <authorList>
            <person name="de Groot N.N."/>
        </authorList>
    </citation>
    <scope>NUCLEOTIDE SEQUENCE [LARGE SCALE GENOMIC DNA]</scope>
    <source>
        <strain evidence="4 5">DSM 40306</strain>
    </source>
</reference>
<dbReference type="RefSeq" id="WP_070026057.1">
    <property type="nucleotide sequence ID" value="NZ_FNTD01000004.1"/>
</dbReference>
<proteinExistence type="inferred from homology"/>
<dbReference type="Pfam" id="PF17853">
    <property type="entry name" value="GGDEF_2"/>
    <property type="match status" value="1"/>
</dbReference>
<dbReference type="InterPro" id="IPR041522">
    <property type="entry name" value="CdaR_GGDEF"/>
</dbReference>
<dbReference type="InterPro" id="IPR042070">
    <property type="entry name" value="PucR_C-HTH_sf"/>
</dbReference>
<organism evidence="4 5">
    <name type="scientific">Streptomyces misionensis</name>
    <dbReference type="NCBI Taxonomy" id="67331"/>
    <lineage>
        <taxon>Bacteria</taxon>
        <taxon>Bacillati</taxon>
        <taxon>Actinomycetota</taxon>
        <taxon>Actinomycetes</taxon>
        <taxon>Kitasatosporales</taxon>
        <taxon>Streptomycetaceae</taxon>
        <taxon>Streptomyces</taxon>
    </lineage>
</organism>
<evidence type="ECO:0000313" key="4">
    <source>
        <dbReference type="EMBL" id="SEE03798.1"/>
    </source>
</evidence>
<dbReference type="InterPro" id="IPR051448">
    <property type="entry name" value="CdaR-like_regulators"/>
</dbReference>
<dbReference type="GeneID" id="95515733"/>
<feature type="domain" description="PucR C-terminal helix-turn-helix" evidence="2">
    <location>
        <begin position="346"/>
        <end position="402"/>
    </location>
</feature>